<evidence type="ECO:0000313" key="2">
    <source>
        <dbReference type="Proteomes" id="UP001596455"/>
    </source>
</evidence>
<dbReference type="Gene3D" id="3.40.50.300">
    <property type="entry name" value="P-loop containing nucleotide triphosphate hydrolases"/>
    <property type="match status" value="1"/>
</dbReference>
<dbReference type="SUPFAM" id="SSF52540">
    <property type="entry name" value="P-loop containing nucleoside triphosphate hydrolases"/>
    <property type="match status" value="1"/>
</dbReference>
<evidence type="ECO:0000313" key="1">
    <source>
        <dbReference type="EMBL" id="MFC7404659.1"/>
    </source>
</evidence>
<accession>A0ABW2Q5A4</accession>
<reference evidence="2" key="1">
    <citation type="journal article" date="2019" name="Int. J. Syst. Evol. Microbiol.">
        <title>The Global Catalogue of Microorganisms (GCM) 10K type strain sequencing project: providing services to taxonomists for standard genome sequencing and annotation.</title>
        <authorList>
            <consortium name="The Broad Institute Genomics Platform"/>
            <consortium name="The Broad Institute Genome Sequencing Center for Infectious Disease"/>
            <person name="Wu L."/>
            <person name="Ma J."/>
        </authorList>
    </citation>
    <scope>NUCLEOTIDE SEQUENCE [LARGE SCALE GENOMIC DNA]</scope>
    <source>
        <strain evidence="2">JCM 1490</strain>
    </source>
</reference>
<keyword evidence="2" id="KW-1185">Reference proteome</keyword>
<gene>
    <name evidence="1" type="ORF">ACFQQL_06020</name>
</gene>
<organism evidence="1 2">
    <name type="scientific">Georgenia alba</name>
    <dbReference type="NCBI Taxonomy" id="2233858"/>
    <lineage>
        <taxon>Bacteria</taxon>
        <taxon>Bacillati</taxon>
        <taxon>Actinomycetota</taxon>
        <taxon>Actinomycetes</taxon>
        <taxon>Micrococcales</taxon>
        <taxon>Bogoriellaceae</taxon>
        <taxon>Georgenia</taxon>
    </lineage>
</organism>
<name>A0ABW2Q5A4_9MICO</name>
<comment type="caution">
    <text evidence="1">The sequence shown here is derived from an EMBL/GenBank/DDBJ whole genome shotgun (WGS) entry which is preliminary data.</text>
</comment>
<dbReference type="InterPro" id="IPR027417">
    <property type="entry name" value="P-loop_NTPase"/>
</dbReference>
<dbReference type="EMBL" id="JBHTCQ010000001">
    <property type="protein sequence ID" value="MFC7404659.1"/>
    <property type="molecule type" value="Genomic_DNA"/>
</dbReference>
<proteinExistence type="predicted"/>
<protein>
    <recommendedName>
        <fullName evidence="3">Sulfotransferase family protein</fullName>
    </recommendedName>
</protein>
<dbReference type="RefSeq" id="WP_382392265.1">
    <property type="nucleotide sequence ID" value="NZ_JBHTCQ010000001.1"/>
</dbReference>
<evidence type="ECO:0008006" key="3">
    <source>
        <dbReference type="Google" id="ProtNLM"/>
    </source>
</evidence>
<dbReference type="Proteomes" id="UP001596455">
    <property type="component" value="Unassembled WGS sequence"/>
</dbReference>
<sequence>MTVKVFGERNCGTNLAARILQNADGVSVLPAGAPPTVRRIALKTRPAREVVLDAWDEIRRPATLGWKHAYIDDVTVSRIRRRGIVTLALTKHPLAWLASLRNNPYHFAVRGNLVHRKLRRERLPSRPERLVDVWRMKTERYLELQDAGVLLVLRFEDLVADPAETLRRALGELGHEVAGLEVPERSVKPDARSTADIQAYYAEERWRADLDPRDLDDGRALPPALLERLGYRI</sequence>